<dbReference type="HOGENOM" id="CLU_1244866_0_0_4"/>
<keyword evidence="4" id="KW-0732">Signal</keyword>
<dbReference type="Pfam" id="PF13414">
    <property type="entry name" value="TPR_11"/>
    <property type="match status" value="1"/>
</dbReference>
<dbReference type="RefSeq" id="WP_011311125.1">
    <property type="nucleotide sequence ID" value="NC_007404.1"/>
</dbReference>
<keyword evidence="1" id="KW-0677">Repeat</keyword>
<dbReference type="PANTHER" id="PTHR44943:SF8">
    <property type="entry name" value="TPR REPEAT-CONTAINING PROTEIN MJ0263"/>
    <property type="match status" value="1"/>
</dbReference>
<dbReference type="SMART" id="SM00028">
    <property type="entry name" value="TPR"/>
    <property type="match status" value="2"/>
</dbReference>
<dbReference type="AlphaFoldDB" id="Q3SL51"/>
<dbReference type="InterPro" id="IPR019734">
    <property type="entry name" value="TPR_rpt"/>
</dbReference>
<keyword evidence="6" id="KW-1185">Reference proteome</keyword>
<keyword evidence="2 3" id="KW-0802">TPR repeat</keyword>
<dbReference type="KEGG" id="tbd:Tbd_0613"/>
<feature type="chain" id="PRO_5004229027" evidence="4">
    <location>
        <begin position="23"/>
        <end position="222"/>
    </location>
</feature>
<dbReference type="STRING" id="292415.Tbd_0613"/>
<feature type="repeat" description="TPR" evidence="3">
    <location>
        <begin position="109"/>
        <end position="142"/>
    </location>
</feature>
<accession>Q3SL51</accession>
<name>Q3SL51_THIDA</name>
<dbReference type="SUPFAM" id="SSF48452">
    <property type="entry name" value="TPR-like"/>
    <property type="match status" value="1"/>
</dbReference>
<dbReference type="InterPro" id="IPR051685">
    <property type="entry name" value="Ycf3/AcsC/BcsC/TPR_MFPF"/>
</dbReference>
<feature type="repeat" description="TPR" evidence="3">
    <location>
        <begin position="75"/>
        <end position="108"/>
    </location>
</feature>
<protein>
    <submittedName>
        <fullName evidence="5">Uncharacterized protein</fullName>
    </submittedName>
</protein>
<feature type="signal peptide" evidence="4">
    <location>
        <begin position="1"/>
        <end position="22"/>
    </location>
</feature>
<organism evidence="5 6">
    <name type="scientific">Thiobacillus denitrificans (strain ATCC 25259 / T1)</name>
    <dbReference type="NCBI Taxonomy" id="292415"/>
    <lineage>
        <taxon>Bacteria</taxon>
        <taxon>Pseudomonadati</taxon>
        <taxon>Pseudomonadota</taxon>
        <taxon>Betaproteobacteria</taxon>
        <taxon>Nitrosomonadales</taxon>
        <taxon>Thiobacillaceae</taxon>
        <taxon>Thiobacillus</taxon>
    </lineage>
</organism>
<gene>
    <name evidence="5" type="ordered locus">Tbd_0613</name>
</gene>
<evidence type="ECO:0000256" key="1">
    <source>
        <dbReference type="ARBA" id="ARBA00022737"/>
    </source>
</evidence>
<evidence type="ECO:0000313" key="5">
    <source>
        <dbReference type="EMBL" id="AAZ96566.1"/>
    </source>
</evidence>
<dbReference type="eggNOG" id="COG0457">
    <property type="taxonomic scope" value="Bacteria"/>
</dbReference>
<dbReference type="PROSITE" id="PS50005">
    <property type="entry name" value="TPR"/>
    <property type="match status" value="2"/>
</dbReference>
<dbReference type="Proteomes" id="UP000008291">
    <property type="component" value="Chromosome"/>
</dbReference>
<evidence type="ECO:0000313" key="6">
    <source>
        <dbReference type="Proteomes" id="UP000008291"/>
    </source>
</evidence>
<evidence type="ECO:0000256" key="4">
    <source>
        <dbReference type="SAM" id="SignalP"/>
    </source>
</evidence>
<dbReference type="OrthoDB" id="8559002at2"/>
<dbReference type="Gene3D" id="1.25.40.10">
    <property type="entry name" value="Tetratricopeptide repeat domain"/>
    <property type="match status" value="1"/>
</dbReference>
<dbReference type="EMBL" id="CP000116">
    <property type="protein sequence ID" value="AAZ96566.1"/>
    <property type="molecule type" value="Genomic_DNA"/>
</dbReference>
<dbReference type="PANTHER" id="PTHR44943">
    <property type="entry name" value="CELLULOSE SYNTHASE OPERON PROTEIN C"/>
    <property type="match status" value="1"/>
</dbReference>
<sequence>MSKRLFVLLALCALLPAAPAVAEVRTFALDGDEAALAARPQAEWVRHARVFEKRRDWAGLLAWGENWARGDPDNPLAWFIQGRALAEQGRYPEAIEAYRQNLRLAPGDVFALNNLGNAYRDSGDSRAAMLAYRAAAERAPDYVAAWHNLGLTFYLAKGDAGVARALDRLHATDPQLAAVWHALALEYAITRDERVARDALRVLRSLSRAERKRMFDILLETG</sequence>
<reference evidence="5 6" key="1">
    <citation type="journal article" date="2006" name="J. Bacteriol.">
        <title>The genome sequence of the obligately chemolithoautotrophic, facultatively anaerobic bacterium Thiobacillus denitrificans.</title>
        <authorList>
            <person name="Beller H.R."/>
            <person name="Chain P.S."/>
            <person name="Letain T.E."/>
            <person name="Chakicherla A."/>
            <person name="Larimer F.W."/>
            <person name="Richardson P.M."/>
            <person name="Coleman M.A."/>
            <person name="Wood A.P."/>
            <person name="Kelly D.P."/>
        </authorList>
    </citation>
    <scope>NUCLEOTIDE SEQUENCE [LARGE SCALE GENOMIC DNA]</scope>
    <source>
        <strain evidence="5 6">ATCC 25259</strain>
    </source>
</reference>
<proteinExistence type="predicted"/>
<evidence type="ECO:0000256" key="2">
    <source>
        <dbReference type="ARBA" id="ARBA00022803"/>
    </source>
</evidence>
<evidence type="ECO:0000256" key="3">
    <source>
        <dbReference type="PROSITE-ProRule" id="PRU00339"/>
    </source>
</evidence>
<dbReference type="InterPro" id="IPR011990">
    <property type="entry name" value="TPR-like_helical_dom_sf"/>
</dbReference>